<evidence type="ECO:0000313" key="2">
    <source>
        <dbReference type="Ensembl" id="ENSCGRP00001004323.1"/>
    </source>
</evidence>
<reference evidence="2" key="1">
    <citation type="submission" date="2025-08" db="UniProtKB">
        <authorList>
            <consortium name="Ensembl"/>
        </authorList>
    </citation>
    <scope>IDENTIFICATION</scope>
</reference>
<evidence type="ECO:0000313" key="3">
    <source>
        <dbReference type="Proteomes" id="UP000694386"/>
    </source>
</evidence>
<name>A0A8C2LLM5_CRIGR</name>
<feature type="domain" description="KRAB" evidence="1">
    <location>
        <begin position="13"/>
        <end position="76"/>
    </location>
</feature>
<dbReference type="InterPro" id="IPR036051">
    <property type="entry name" value="KRAB_dom_sf"/>
</dbReference>
<dbReference type="GO" id="GO:0006355">
    <property type="term" value="P:regulation of DNA-templated transcription"/>
    <property type="evidence" value="ECO:0007669"/>
    <property type="project" value="InterPro"/>
</dbReference>
<protein>
    <recommendedName>
        <fullName evidence="1">KRAB domain-containing protein</fullName>
    </recommendedName>
</protein>
<dbReference type="SUPFAM" id="SSF109640">
    <property type="entry name" value="KRAB domain (Kruppel-associated box)"/>
    <property type="match status" value="1"/>
</dbReference>
<dbReference type="SMART" id="SM00349">
    <property type="entry name" value="KRAB"/>
    <property type="match status" value="1"/>
</dbReference>
<dbReference type="Gene3D" id="6.10.140.140">
    <property type="match status" value="1"/>
</dbReference>
<dbReference type="Proteomes" id="UP000694386">
    <property type="component" value="Unplaced"/>
</dbReference>
<dbReference type="InterPro" id="IPR001909">
    <property type="entry name" value="KRAB"/>
</dbReference>
<organism evidence="2 3">
    <name type="scientific">Cricetulus griseus</name>
    <name type="common">Chinese hamster</name>
    <name type="synonym">Cricetulus barabensis griseus</name>
    <dbReference type="NCBI Taxonomy" id="10029"/>
    <lineage>
        <taxon>Eukaryota</taxon>
        <taxon>Metazoa</taxon>
        <taxon>Chordata</taxon>
        <taxon>Craniata</taxon>
        <taxon>Vertebrata</taxon>
        <taxon>Euteleostomi</taxon>
        <taxon>Mammalia</taxon>
        <taxon>Eutheria</taxon>
        <taxon>Euarchontoglires</taxon>
        <taxon>Glires</taxon>
        <taxon>Rodentia</taxon>
        <taxon>Myomorpha</taxon>
        <taxon>Muroidea</taxon>
        <taxon>Cricetidae</taxon>
        <taxon>Cricetinae</taxon>
        <taxon>Cricetulus</taxon>
    </lineage>
</organism>
<evidence type="ECO:0000259" key="1">
    <source>
        <dbReference type="PROSITE" id="PS50805"/>
    </source>
</evidence>
<dbReference type="AlphaFoldDB" id="A0A8C2LLM5"/>
<dbReference type="PANTHER" id="PTHR23232:SF163">
    <property type="entry name" value="ZINC FINGER PROTEIN 589"/>
    <property type="match status" value="1"/>
</dbReference>
<proteinExistence type="predicted"/>
<reference evidence="2" key="2">
    <citation type="submission" date="2025-09" db="UniProtKB">
        <authorList>
            <consortium name="Ensembl"/>
        </authorList>
    </citation>
    <scope>IDENTIFICATION</scope>
</reference>
<dbReference type="PROSITE" id="PS50805">
    <property type="entry name" value="KRAB"/>
    <property type="match status" value="1"/>
</dbReference>
<dbReference type="Pfam" id="PF01352">
    <property type="entry name" value="KRAB"/>
    <property type="match status" value="1"/>
</dbReference>
<dbReference type="InterPro" id="IPR050169">
    <property type="entry name" value="Krueppel_C2H2_ZnF"/>
</dbReference>
<sequence>MNAPLVNASQHLVTFRDVSVDLSQEEWECLDCAQRALYVDVMLENYRNLVFVGNRCICHNYENVLDQSSMPIVHQH</sequence>
<dbReference type="PANTHER" id="PTHR23232">
    <property type="entry name" value="KRAB DOMAIN C2H2 ZINC FINGER"/>
    <property type="match status" value="1"/>
</dbReference>
<accession>A0A8C2LLM5</accession>
<dbReference type="Ensembl" id="ENSCGRT00001006457.1">
    <property type="protein sequence ID" value="ENSCGRP00001004323.1"/>
    <property type="gene ID" value="ENSCGRG00001005467.1"/>
</dbReference>
<dbReference type="CDD" id="cd07765">
    <property type="entry name" value="KRAB_A-box"/>
    <property type="match status" value="1"/>
</dbReference>